<gene>
    <name evidence="2" type="ORF">ACFQAV_11015</name>
</gene>
<evidence type="ECO:0000256" key="1">
    <source>
        <dbReference type="SAM" id="MobiDB-lite"/>
    </source>
</evidence>
<comment type="caution">
    <text evidence="2">The sequence shown here is derived from an EMBL/GenBank/DDBJ whole genome shotgun (WGS) entry which is preliminary data.</text>
</comment>
<dbReference type="EMBL" id="JBHSSF010000031">
    <property type="protein sequence ID" value="MFC6177374.1"/>
    <property type="molecule type" value="Genomic_DNA"/>
</dbReference>
<evidence type="ECO:0000313" key="3">
    <source>
        <dbReference type="Proteomes" id="UP001596288"/>
    </source>
</evidence>
<dbReference type="Gene3D" id="2.60.120.200">
    <property type="match status" value="1"/>
</dbReference>
<keyword evidence="3" id="KW-1185">Reference proteome</keyword>
<accession>A0ABW1RMP1</accession>
<sequence>MNVLKSAPTGISVGSYMSNAAPTKIDSKDIYTTNSAQIVDNTGANSSNGNIVALASGHNTYGSMWSTNQSFDINKKQTISAWLYFGSGNEDTSDINSEGIAFVLQNDSNGVGALGAGLEGMGVYGYDASGYNLFTGSNATQSYIQKTAIQNSVALEFDTANNSFYLPTAPINNNSGLFTGSGLGSYFSLDGYDTQLSTLPSSSLGFGSDAKYGAGGGYGHIALTYPGFADSYYSTVFSGAAVSAYSPWTAGYVLMHKSSKEAYLIDTEDQNGSPLYWHHVTINWTPAASGSTTGTLSYNFNDKNLDYSDNTLTSGYSVPFSKSIDVDTSKLNTTDGKVRWGFTAANGPSTSVASKLVAFDSIPDLLNSDADANIVDTTLNNKEITDTSTDNTVANGDSLKLNYNLNYLNGNVDWQDIAAKIKIPDDVTLTPDASNNIATITYGDGTTETISANELVDNSLQHTLAKKIGETTDASGKTAQITINAKAVNNTTSDINVSRAVATFSGSNSIASTNSPAFTILTTPQYTLDLANANSSDEIDLLYKQDNATLDLPTTLDYSDNHSFGDTTSSTNIVYQITAGDKTYTVGSSATGTSFNQTIDLKSLINDDTAFWNLFTLGSTNKVTVKAIDTTNGLVSNTITYNVVTQQNESLSMEVSKSLEFKDINYGDSTEYLPRKNAFDLSVTSFREPWQLNVTTNGLYLNGETLNENMALVYKKNSSSQYNTLSTTPTLIDEDTSSPDTDTTTDISDNWTNSTGLLLKQLGLSTAGQYTGTLTWTVSDSVNNT</sequence>
<name>A0ABW1RMP1_9LACO</name>
<protein>
    <recommendedName>
        <fullName evidence="4">Cell surface protein</fullName>
    </recommendedName>
</protein>
<feature type="compositionally biased region" description="Low complexity" evidence="1">
    <location>
        <begin position="738"/>
        <end position="748"/>
    </location>
</feature>
<evidence type="ECO:0000313" key="2">
    <source>
        <dbReference type="EMBL" id="MFC6177374.1"/>
    </source>
</evidence>
<dbReference type="RefSeq" id="WP_137611731.1">
    <property type="nucleotide sequence ID" value="NZ_BJDF01000013.1"/>
</dbReference>
<proteinExistence type="predicted"/>
<dbReference type="Proteomes" id="UP001596288">
    <property type="component" value="Unassembled WGS sequence"/>
</dbReference>
<evidence type="ECO:0008006" key="4">
    <source>
        <dbReference type="Google" id="ProtNLM"/>
    </source>
</evidence>
<organism evidence="2 3">
    <name type="scientific">Companilactobacillus huachuanensis</name>
    <dbReference type="NCBI Taxonomy" id="2559914"/>
    <lineage>
        <taxon>Bacteria</taxon>
        <taxon>Bacillati</taxon>
        <taxon>Bacillota</taxon>
        <taxon>Bacilli</taxon>
        <taxon>Lactobacillales</taxon>
        <taxon>Lactobacillaceae</taxon>
        <taxon>Companilactobacillus</taxon>
    </lineage>
</organism>
<reference evidence="3" key="1">
    <citation type="journal article" date="2019" name="Int. J. Syst. Evol. Microbiol.">
        <title>The Global Catalogue of Microorganisms (GCM) 10K type strain sequencing project: providing services to taxonomists for standard genome sequencing and annotation.</title>
        <authorList>
            <consortium name="The Broad Institute Genomics Platform"/>
            <consortium name="The Broad Institute Genome Sequencing Center for Infectious Disease"/>
            <person name="Wu L."/>
            <person name="Ma J."/>
        </authorList>
    </citation>
    <scope>NUCLEOTIDE SEQUENCE [LARGE SCALE GENOMIC DNA]</scope>
    <source>
        <strain evidence="3">CCM 8927</strain>
    </source>
</reference>
<feature type="region of interest" description="Disordered" evidence="1">
    <location>
        <begin position="728"/>
        <end position="748"/>
    </location>
</feature>